<gene>
    <name evidence="1" type="ORF">METZ01_LOCUS439537</name>
</gene>
<accession>A0A382YTY7</accession>
<dbReference type="AlphaFoldDB" id="A0A382YTY7"/>
<organism evidence="1">
    <name type="scientific">marine metagenome</name>
    <dbReference type="NCBI Taxonomy" id="408172"/>
    <lineage>
        <taxon>unclassified sequences</taxon>
        <taxon>metagenomes</taxon>
        <taxon>ecological metagenomes</taxon>
    </lineage>
</organism>
<name>A0A382YTY7_9ZZZZ</name>
<proteinExistence type="predicted"/>
<protein>
    <submittedName>
        <fullName evidence="1">Uncharacterized protein</fullName>
    </submittedName>
</protein>
<feature type="non-terminal residue" evidence="1">
    <location>
        <position position="45"/>
    </location>
</feature>
<sequence>MRDVCALVRYFRPPMSSGTFQSPRIKTIRFREAKSYLNAELFGEG</sequence>
<evidence type="ECO:0000313" key="1">
    <source>
        <dbReference type="EMBL" id="SVD86683.1"/>
    </source>
</evidence>
<dbReference type="EMBL" id="UINC01178494">
    <property type="protein sequence ID" value="SVD86683.1"/>
    <property type="molecule type" value="Genomic_DNA"/>
</dbReference>
<reference evidence="1" key="1">
    <citation type="submission" date="2018-05" db="EMBL/GenBank/DDBJ databases">
        <authorList>
            <person name="Lanie J.A."/>
            <person name="Ng W.-L."/>
            <person name="Kazmierczak K.M."/>
            <person name="Andrzejewski T.M."/>
            <person name="Davidsen T.M."/>
            <person name="Wayne K.J."/>
            <person name="Tettelin H."/>
            <person name="Glass J.I."/>
            <person name="Rusch D."/>
            <person name="Podicherti R."/>
            <person name="Tsui H.-C.T."/>
            <person name="Winkler M.E."/>
        </authorList>
    </citation>
    <scope>NUCLEOTIDE SEQUENCE</scope>
</reference>